<protein>
    <recommendedName>
        <fullName evidence="8">Major facilitator superfamily (MFS) profile domain-containing protein</fullName>
    </recommendedName>
</protein>
<feature type="transmembrane region" description="Helical" evidence="6">
    <location>
        <begin position="446"/>
        <end position="469"/>
    </location>
</feature>
<feature type="transmembrane region" description="Helical" evidence="6">
    <location>
        <begin position="349"/>
        <end position="367"/>
    </location>
</feature>
<feature type="transmembrane region" description="Helical" evidence="6">
    <location>
        <begin position="265"/>
        <end position="287"/>
    </location>
</feature>
<evidence type="ECO:0000313" key="7">
    <source>
        <dbReference type="EMBL" id="AIU93450.1"/>
    </source>
</evidence>
<evidence type="ECO:0000256" key="4">
    <source>
        <dbReference type="ARBA" id="ARBA00022989"/>
    </source>
</evidence>
<proteinExistence type="predicted"/>
<accession>A0A097SPJ3</accession>
<gene>
    <name evidence="7" type="ORF">LRS1606.16</name>
</gene>
<feature type="transmembrane region" description="Helical" evidence="6">
    <location>
        <begin position="142"/>
        <end position="166"/>
    </location>
</feature>
<keyword evidence="5 6" id="KW-0472">Membrane</keyword>
<evidence type="ECO:0000256" key="3">
    <source>
        <dbReference type="ARBA" id="ARBA00022692"/>
    </source>
</evidence>
<reference evidence="7" key="1">
    <citation type="submission" date="2014-03" db="EMBL/GenBank/DDBJ databases">
        <authorList>
            <person name="Zhang G."/>
            <person name="Zhu L."/>
            <person name="Fang P."/>
        </authorList>
    </citation>
    <scope>NUCLEOTIDE SEQUENCE</scope>
    <source>
        <strain evidence="7">NS1</strain>
        <plasmid evidence="7">pNSL1</plasmid>
    </source>
</reference>
<evidence type="ECO:0000256" key="2">
    <source>
        <dbReference type="ARBA" id="ARBA00022475"/>
    </source>
</evidence>
<sequence>MTPGLRVVSTQRRWRRQARGGKPTRACARLCRSRRVRRRATRYSSVELSSPTFAFSLTLRRPPCRPLRSGARCATSRLCAYVRTYRLICVQTPETGSMAAALAHPVFRRLFTAQVVALVGTGLLTVALGLLAYDLAGSNAGAVLGTALAIKMIAYVAVAPVIAAVTDRLPRKTVLVTADVLRAAVALALPFVAQVWQIYVLIFVLQAASATFTPAFQSVIPSVLEDEDDYTAGLSLSRLAYDLEAVLSPMLAAALLLLIDYNSLFIGTVIGFAASTLLVSTTPVPTLPPTDRTQPLRSRITAGARVMAHRPVLRALLAMNLVVGAATALVVVNTVVYVRDLLGGTDTGVAVALGCYGAGSMVVALTLPRVLHGVPDRTVMLTGCALLPLGLVVVTTVLLVDPAPTLGWAILATTWVLLGAGTSLVNTPSARLLRYQSTPANRPAVFTAQFSLSHACFLLTYPLAGWIGARVGQPVAAALLALLATLAAATATWLWPRHLSAKPDPVTA</sequence>
<dbReference type="Pfam" id="PF07690">
    <property type="entry name" value="MFS_1"/>
    <property type="match status" value="1"/>
</dbReference>
<dbReference type="SUPFAM" id="SSF103473">
    <property type="entry name" value="MFS general substrate transporter"/>
    <property type="match status" value="1"/>
</dbReference>
<keyword evidence="2" id="KW-1003">Cell membrane</keyword>
<name>A0A097SPJ3_9NOCA</name>
<dbReference type="GO" id="GO:0022857">
    <property type="term" value="F:transmembrane transporter activity"/>
    <property type="evidence" value="ECO:0007669"/>
    <property type="project" value="InterPro"/>
</dbReference>
<dbReference type="PANTHER" id="PTHR23513:SF6">
    <property type="entry name" value="MAJOR FACILITATOR SUPERFAMILY ASSOCIATED DOMAIN-CONTAINING PROTEIN"/>
    <property type="match status" value="1"/>
</dbReference>
<dbReference type="Gene3D" id="1.20.1250.20">
    <property type="entry name" value="MFS general substrate transporter like domains"/>
    <property type="match status" value="1"/>
</dbReference>
<feature type="transmembrane region" description="Helical" evidence="6">
    <location>
        <begin position="115"/>
        <end position="136"/>
    </location>
</feature>
<evidence type="ECO:0000256" key="6">
    <source>
        <dbReference type="SAM" id="Phobius"/>
    </source>
</evidence>
<comment type="subcellular location">
    <subcellularLocation>
        <location evidence="1">Cell membrane</location>
        <topology evidence="1">Multi-pass membrane protein</topology>
    </subcellularLocation>
</comment>
<keyword evidence="3 6" id="KW-0812">Transmembrane</keyword>
<geneLocation type="plasmid" evidence="7">
    <name>pNSL1</name>
</geneLocation>
<evidence type="ECO:0008006" key="8">
    <source>
        <dbReference type="Google" id="ProtNLM"/>
    </source>
</evidence>
<feature type="transmembrane region" description="Helical" evidence="6">
    <location>
        <begin position="315"/>
        <end position="337"/>
    </location>
</feature>
<feature type="transmembrane region" description="Helical" evidence="6">
    <location>
        <begin position="379"/>
        <end position="400"/>
    </location>
</feature>
<dbReference type="PANTHER" id="PTHR23513">
    <property type="entry name" value="INTEGRAL MEMBRANE EFFLUX PROTEIN-RELATED"/>
    <property type="match status" value="1"/>
</dbReference>
<keyword evidence="4 6" id="KW-1133">Transmembrane helix</keyword>
<dbReference type="GO" id="GO:0005886">
    <property type="term" value="C:plasma membrane"/>
    <property type="evidence" value="ECO:0007669"/>
    <property type="project" value="UniProtKB-SubCell"/>
</dbReference>
<dbReference type="EMBL" id="KJ605395">
    <property type="protein sequence ID" value="AIU93450.1"/>
    <property type="molecule type" value="Genomic_DNA"/>
</dbReference>
<dbReference type="InterPro" id="IPR036259">
    <property type="entry name" value="MFS_trans_sf"/>
</dbReference>
<feature type="transmembrane region" description="Helical" evidence="6">
    <location>
        <begin position="475"/>
        <end position="495"/>
    </location>
</feature>
<dbReference type="CDD" id="cd06173">
    <property type="entry name" value="MFS_MefA_like"/>
    <property type="match status" value="1"/>
</dbReference>
<evidence type="ECO:0000256" key="5">
    <source>
        <dbReference type="ARBA" id="ARBA00023136"/>
    </source>
</evidence>
<feature type="transmembrane region" description="Helical" evidence="6">
    <location>
        <begin position="239"/>
        <end position="259"/>
    </location>
</feature>
<feature type="transmembrane region" description="Helical" evidence="6">
    <location>
        <begin position="406"/>
        <end position="425"/>
    </location>
</feature>
<organism evidence="7">
    <name type="scientific">Rhodococcus sp. NS1</name>
    <dbReference type="NCBI Taxonomy" id="402236"/>
    <lineage>
        <taxon>Bacteria</taxon>
        <taxon>Bacillati</taxon>
        <taxon>Actinomycetota</taxon>
        <taxon>Actinomycetes</taxon>
        <taxon>Mycobacteriales</taxon>
        <taxon>Nocardiaceae</taxon>
        <taxon>Rhodococcus</taxon>
    </lineage>
</organism>
<dbReference type="AlphaFoldDB" id="A0A097SPJ3"/>
<dbReference type="InterPro" id="IPR011701">
    <property type="entry name" value="MFS"/>
</dbReference>
<keyword evidence="7" id="KW-0614">Plasmid</keyword>
<evidence type="ECO:0000256" key="1">
    <source>
        <dbReference type="ARBA" id="ARBA00004651"/>
    </source>
</evidence>